<proteinExistence type="inferred from homology"/>
<sequence>MASNHDNVKDIIYFAAKDGMPILVYSILSKVNDEEELNSLVNENVTEDNGQECSPLIAAARYGHDKVVHILISKFSPNLEQEGTVKFDSYVVEGATALWCAACAGHLNVVKLLVKAGANVNHPTKTNSTPLRAACFDGRLDIVKYLIYHNADIHLANKYNNTCLMIAAYKGHLDVVRFLLENGANPNEKALCGATALHFSAECGHVGVVKKLLEYGAKFFCNDSGMTPIKCAAERTRHVVVEFLIDRPEISKEERIEALELLGGSFANDKENYNIRKAYKYLHQAMELRYSDPNNIIRKTLIPPTGAYENWRETQTLSELEDIQANTNSLHMEGLTIRERILGMHNTELSHPIIYRGAVFADNARFDRCIELWLHALKLRQLNRISIVKDLLRFAQVFSQMIHVGVQMTYTQVIQVLSAAINELERNKKDLTEPNPKDDHATVLVICFFVYKSLSDIESNLLTTLYLLTILTKLLKKCTEEERFNAQRMVFTLNQLQLTIRGGQTLLHMACNPETPVDDFHTKDVCKFPCAETTKLLIRCGANVNAMDDCRNTPLHVIVNYRKAIADFQTLHAIITDLTENGAHTDIVNSKGETPLEASTTGVAEIILKTQVKISLKCLAANAIKMHKIHYKGFVPPNLEHFIELHGRGIERWNKENNNPDDI</sequence>
<feature type="repeat" description="ANK" evidence="7">
    <location>
        <begin position="126"/>
        <end position="158"/>
    </location>
</feature>
<dbReference type="PANTHER" id="PTHR24173:SF78">
    <property type="entry name" value="PROTEIN FEM-1 HOMOLOG B"/>
    <property type="match status" value="1"/>
</dbReference>
<dbReference type="GO" id="GO:0003006">
    <property type="term" value="P:developmental process involved in reproduction"/>
    <property type="evidence" value="ECO:0007669"/>
    <property type="project" value="UniProtKB-ARBA"/>
</dbReference>
<comment type="pathway">
    <text evidence="1">Protein modification; protein ubiquitination.</text>
</comment>
<keyword evidence="2" id="KW-0677">Repeat</keyword>
<dbReference type="EMBL" id="JAACXV010000125">
    <property type="protein sequence ID" value="KAF7283245.1"/>
    <property type="molecule type" value="Genomic_DNA"/>
</dbReference>
<dbReference type="SUPFAM" id="SSF48403">
    <property type="entry name" value="Ankyrin repeat"/>
    <property type="match status" value="2"/>
</dbReference>
<evidence type="ECO:0000256" key="3">
    <source>
        <dbReference type="ARBA" id="ARBA00022786"/>
    </source>
</evidence>
<dbReference type="PRINTS" id="PR01415">
    <property type="entry name" value="ANKYRIN"/>
</dbReference>
<protein>
    <recommendedName>
        <fullName evidence="6">Protein fem-1 homolog B</fullName>
    </recommendedName>
</protein>
<evidence type="ECO:0000256" key="7">
    <source>
        <dbReference type="PROSITE-ProRule" id="PRU00023"/>
    </source>
</evidence>
<feature type="repeat" description="ANK" evidence="7">
    <location>
        <begin position="93"/>
        <end position="125"/>
    </location>
</feature>
<dbReference type="OrthoDB" id="4429489at2759"/>
<dbReference type="FunFam" id="1.25.40.20:FF:000264">
    <property type="entry name" value="Fem-1 homolog B"/>
    <property type="match status" value="1"/>
</dbReference>
<evidence type="ECO:0000256" key="6">
    <source>
        <dbReference type="ARBA" id="ARBA00072197"/>
    </source>
</evidence>
<dbReference type="GO" id="GO:0043161">
    <property type="term" value="P:proteasome-mediated ubiquitin-dependent protein catabolic process"/>
    <property type="evidence" value="ECO:0007669"/>
    <property type="project" value="UniProtKB-ARBA"/>
</dbReference>
<dbReference type="InterPro" id="IPR036770">
    <property type="entry name" value="Ankyrin_rpt-contain_sf"/>
</dbReference>
<dbReference type="Gene3D" id="1.25.40.20">
    <property type="entry name" value="Ankyrin repeat-containing domain"/>
    <property type="match status" value="3"/>
</dbReference>
<evidence type="ECO:0000256" key="5">
    <source>
        <dbReference type="ARBA" id="ARBA00038500"/>
    </source>
</evidence>
<organism evidence="8 9">
    <name type="scientific">Rhynchophorus ferrugineus</name>
    <name type="common">Red palm weevil</name>
    <name type="synonym">Curculio ferrugineus</name>
    <dbReference type="NCBI Taxonomy" id="354439"/>
    <lineage>
        <taxon>Eukaryota</taxon>
        <taxon>Metazoa</taxon>
        <taxon>Ecdysozoa</taxon>
        <taxon>Arthropoda</taxon>
        <taxon>Hexapoda</taxon>
        <taxon>Insecta</taxon>
        <taxon>Pterygota</taxon>
        <taxon>Neoptera</taxon>
        <taxon>Endopterygota</taxon>
        <taxon>Coleoptera</taxon>
        <taxon>Polyphaga</taxon>
        <taxon>Cucujiformia</taxon>
        <taxon>Curculionidae</taxon>
        <taxon>Dryophthorinae</taxon>
        <taxon>Rhynchophorus</taxon>
    </lineage>
</organism>
<keyword evidence="4 7" id="KW-0040">ANK repeat</keyword>
<gene>
    <name evidence="8" type="ORF">GWI33_001071</name>
</gene>
<dbReference type="InterPro" id="IPR002110">
    <property type="entry name" value="Ankyrin_rpt"/>
</dbReference>
<accession>A0A834MK77</accession>
<dbReference type="Proteomes" id="UP000625711">
    <property type="component" value="Unassembled WGS sequence"/>
</dbReference>
<comment type="caution">
    <text evidence="8">The sequence shown here is derived from an EMBL/GenBank/DDBJ whole genome shotgun (WGS) entry which is preliminary data.</text>
</comment>
<name>A0A834MK77_RHYFE</name>
<reference evidence="8" key="1">
    <citation type="submission" date="2020-08" db="EMBL/GenBank/DDBJ databases">
        <title>Genome sequencing and assembly of the red palm weevil Rhynchophorus ferrugineus.</title>
        <authorList>
            <person name="Dias G.B."/>
            <person name="Bergman C.M."/>
            <person name="Manee M."/>
        </authorList>
    </citation>
    <scope>NUCLEOTIDE SEQUENCE</scope>
    <source>
        <strain evidence="8">AA-2017</strain>
        <tissue evidence="8">Whole larva</tissue>
    </source>
</reference>
<dbReference type="SMART" id="SM00248">
    <property type="entry name" value="ANK"/>
    <property type="match status" value="7"/>
</dbReference>
<feature type="repeat" description="ANK" evidence="7">
    <location>
        <begin position="192"/>
        <end position="224"/>
    </location>
</feature>
<evidence type="ECO:0000313" key="8">
    <source>
        <dbReference type="EMBL" id="KAF7283245.1"/>
    </source>
</evidence>
<keyword evidence="9" id="KW-1185">Reference proteome</keyword>
<feature type="repeat" description="ANK" evidence="7">
    <location>
        <begin position="159"/>
        <end position="191"/>
    </location>
</feature>
<comment type="similarity">
    <text evidence="5">Belongs to the fem-1 family.</text>
</comment>
<dbReference type="Pfam" id="PF00023">
    <property type="entry name" value="Ank"/>
    <property type="match status" value="2"/>
</dbReference>
<evidence type="ECO:0000256" key="2">
    <source>
        <dbReference type="ARBA" id="ARBA00022737"/>
    </source>
</evidence>
<dbReference type="PANTHER" id="PTHR24173">
    <property type="entry name" value="ANKYRIN REPEAT CONTAINING"/>
    <property type="match status" value="1"/>
</dbReference>
<dbReference type="PROSITE" id="PS50088">
    <property type="entry name" value="ANK_REPEAT"/>
    <property type="match status" value="4"/>
</dbReference>
<evidence type="ECO:0000313" key="9">
    <source>
        <dbReference type="Proteomes" id="UP000625711"/>
    </source>
</evidence>
<keyword evidence="3" id="KW-0833">Ubl conjugation pathway</keyword>
<evidence type="ECO:0000256" key="1">
    <source>
        <dbReference type="ARBA" id="ARBA00004906"/>
    </source>
</evidence>
<dbReference type="PROSITE" id="PS50297">
    <property type="entry name" value="ANK_REP_REGION"/>
    <property type="match status" value="4"/>
</dbReference>
<dbReference type="Pfam" id="PF12796">
    <property type="entry name" value="Ank_2"/>
    <property type="match status" value="2"/>
</dbReference>
<dbReference type="AlphaFoldDB" id="A0A834MK77"/>
<evidence type="ECO:0000256" key="4">
    <source>
        <dbReference type="ARBA" id="ARBA00023043"/>
    </source>
</evidence>